<keyword evidence="1" id="KW-0812">Transmembrane</keyword>
<reference evidence="2 3" key="1">
    <citation type="journal article" date="2016" name="Nat. Commun.">
        <title>Thousands of microbial genomes shed light on interconnected biogeochemical processes in an aquifer system.</title>
        <authorList>
            <person name="Anantharaman K."/>
            <person name="Brown C.T."/>
            <person name="Hug L.A."/>
            <person name="Sharon I."/>
            <person name="Castelle C.J."/>
            <person name="Probst A.J."/>
            <person name="Thomas B.C."/>
            <person name="Singh A."/>
            <person name="Wilkins M.J."/>
            <person name="Karaoz U."/>
            <person name="Brodie E.L."/>
            <person name="Williams K.H."/>
            <person name="Hubbard S.S."/>
            <person name="Banfield J.F."/>
        </authorList>
    </citation>
    <scope>NUCLEOTIDE SEQUENCE [LARGE SCALE GENOMIC DNA]</scope>
</reference>
<protein>
    <recommendedName>
        <fullName evidence="4">DUF4012 domain-containing protein</fullName>
    </recommendedName>
</protein>
<evidence type="ECO:0000313" key="2">
    <source>
        <dbReference type="EMBL" id="OGK29283.1"/>
    </source>
</evidence>
<sequence length="651" mass="72968">MLGLLPERRKLRRRRFSLPKISLGGKSARKRFVMFLTLVFFLLLFGYFALYRPFTRIKAQGGAVIVAGSEAKAAFRENDIDLLEKKLRNVNVAFDAFQKEAKAVYWVASIPVIGGYIRDFKNGVEAGDHLLIAAEKLVIAIKPHADLLGFKKGENTSFSEKPAEERLQTAVLTLDQIIGDVDAIAQEVDLARDKIAAINEHRYPKSFAGRHVRSTIKNYKDQFGGIASLFVDAKPFIKALPDILGADREKTYIILFQNDKELRATGGFLTAYSIFKVNKGAFSVAASQDIYSLDNSLKSHPKATREIATYHKGVSKLFIRDSNLSPDFPTSISLFDQLYEQSSQRIDYDGVIAMDTHVLVGALEILGDTQVRGVSFSARTDKRCDCPQVIYTLLDEIDRPVSYIKENRKGILGDLLLALMQKALGFSPSQYWGRLSQMMMQDLQEKHILMYMADSGIQKSLEALNFAGKIRSYEGDYLHINDVNFAGAKSNLYVKHQVDSKTIIKDDGTIERTLEITYRNPYPHSNCNLEDGGGLGRGGLCINATLRNWIRVYVPEGSTLVSFKGSEKKVQTYDDLGKTVFEGFLGVKPKGQAKVIVSYVLPTKIQDVKDYKLLIQKQPGTAGHEYAVFVDDRKIKEFSLTTDKEIRLDSL</sequence>
<organism evidence="2 3">
    <name type="scientific">Candidatus Roizmanbacteria bacterium RIFCSPHIGHO2_02_FULL_43_11</name>
    <dbReference type="NCBI Taxonomy" id="1802043"/>
    <lineage>
        <taxon>Bacteria</taxon>
        <taxon>Candidatus Roizmaniibacteriota</taxon>
    </lineage>
</organism>
<dbReference type="AlphaFoldDB" id="A0A1F7HDZ3"/>
<feature type="transmembrane region" description="Helical" evidence="1">
    <location>
        <begin position="32"/>
        <end position="50"/>
    </location>
</feature>
<dbReference type="EMBL" id="MFZT01000051">
    <property type="protein sequence ID" value="OGK29283.1"/>
    <property type="molecule type" value="Genomic_DNA"/>
</dbReference>
<keyword evidence="1" id="KW-1133">Transmembrane helix</keyword>
<dbReference type="Pfam" id="PF13196">
    <property type="entry name" value="DUF4012"/>
    <property type="match status" value="1"/>
</dbReference>
<keyword evidence="1" id="KW-0472">Membrane</keyword>
<name>A0A1F7HDZ3_9BACT</name>
<evidence type="ECO:0000313" key="3">
    <source>
        <dbReference type="Proteomes" id="UP000178098"/>
    </source>
</evidence>
<comment type="caution">
    <text evidence="2">The sequence shown here is derived from an EMBL/GenBank/DDBJ whole genome shotgun (WGS) entry which is preliminary data.</text>
</comment>
<gene>
    <name evidence="2" type="ORF">A3D08_03790</name>
</gene>
<dbReference type="Proteomes" id="UP000178098">
    <property type="component" value="Unassembled WGS sequence"/>
</dbReference>
<evidence type="ECO:0000256" key="1">
    <source>
        <dbReference type="SAM" id="Phobius"/>
    </source>
</evidence>
<accession>A0A1F7HDZ3</accession>
<evidence type="ECO:0008006" key="4">
    <source>
        <dbReference type="Google" id="ProtNLM"/>
    </source>
</evidence>
<dbReference type="InterPro" id="IPR025101">
    <property type="entry name" value="DUF4012"/>
</dbReference>
<proteinExistence type="predicted"/>